<dbReference type="EMBL" id="JAACJK010000012">
    <property type="protein sequence ID" value="KAF5338606.1"/>
    <property type="molecule type" value="Genomic_DNA"/>
</dbReference>
<organism evidence="2 3">
    <name type="scientific">Ephemerocybe angulata</name>
    <dbReference type="NCBI Taxonomy" id="980116"/>
    <lineage>
        <taxon>Eukaryota</taxon>
        <taxon>Fungi</taxon>
        <taxon>Dikarya</taxon>
        <taxon>Basidiomycota</taxon>
        <taxon>Agaricomycotina</taxon>
        <taxon>Agaricomycetes</taxon>
        <taxon>Agaricomycetidae</taxon>
        <taxon>Agaricales</taxon>
        <taxon>Agaricineae</taxon>
        <taxon>Psathyrellaceae</taxon>
        <taxon>Ephemerocybe</taxon>
    </lineage>
</organism>
<dbReference type="Proteomes" id="UP000541558">
    <property type="component" value="Unassembled WGS sequence"/>
</dbReference>
<keyword evidence="1" id="KW-0472">Membrane</keyword>
<evidence type="ECO:0000313" key="2">
    <source>
        <dbReference type="EMBL" id="KAF5338606.1"/>
    </source>
</evidence>
<evidence type="ECO:0000313" key="3">
    <source>
        <dbReference type="Proteomes" id="UP000541558"/>
    </source>
</evidence>
<keyword evidence="3" id="KW-1185">Reference proteome</keyword>
<dbReference type="AlphaFoldDB" id="A0A8H5FJ11"/>
<comment type="caution">
    <text evidence="2">The sequence shown here is derived from an EMBL/GenBank/DDBJ whole genome shotgun (WGS) entry which is preliminary data.</text>
</comment>
<sequence length="260" mass="28115">MPDLSKPVEEESSRSRVPIWLPISAFIGTSVAIAIPLLMVRRQRRSLGAITRVGLNDANASTPPPRRRLVSAQDGGTSVADLRARLVARASTPTNVSIKAESPQDETSPGLGSLMSAMSQLNLSNAMFAGKAFLIATGLVTVGGGLLAWGVKTALGVNEAHEFGTKMRSFLWSAWPSLAARIHRGPEDEQERKAALEAAPFGVQEEWSTEASEARLKRAYDEGGFLLWAQTAFRELEAEARIERAKRQREVDAEAAKHAS</sequence>
<accession>A0A8H5FJ11</accession>
<reference evidence="2 3" key="1">
    <citation type="journal article" date="2020" name="ISME J.">
        <title>Uncovering the hidden diversity of litter-decomposition mechanisms in mushroom-forming fungi.</title>
        <authorList>
            <person name="Floudas D."/>
            <person name="Bentzer J."/>
            <person name="Ahren D."/>
            <person name="Johansson T."/>
            <person name="Persson P."/>
            <person name="Tunlid A."/>
        </authorList>
    </citation>
    <scope>NUCLEOTIDE SEQUENCE [LARGE SCALE GENOMIC DNA]</scope>
    <source>
        <strain evidence="2 3">CBS 175.51</strain>
    </source>
</reference>
<dbReference type="OrthoDB" id="5346979at2759"/>
<name>A0A8H5FJ11_9AGAR</name>
<protein>
    <submittedName>
        <fullName evidence="2">Uncharacterized protein</fullName>
    </submittedName>
</protein>
<keyword evidence="1" id="KW-0812">Transmembrane</keyword>
<feature type="transmembrane region" description="Helical" evidence="1">
    <location>
        <begin position="20"/>
        <end position="40"/>
    </location>
</feature>
<feature type="transmembrane region" description="Helical" evidence="1">
    <location>
        <begin position="128"/>
        <end position="151"/>
    </location>
</feature>
<proteinExistence type="predicted"/>
<keyword evidence="1" id="KW-1133">Transmembrane helix</keyword>
<gene>
    <name evidence="2" type="ORF">D9611_012784</name>
</gene>
<evidence type="ECO:0000256" key="1">
    <source>
        <dbReference type="SAM" id="Phobius"/>
    </source>
</evidence>